<keyword evidence="3" id="KW-1003">Cell membrane</keyword>
<dbReference type="PROSITE" id="PS00216">
    <property type="entry name" value="SUGAR_TRANSPORT_1"/>
    <property type="match status" value="1"/>
</dbReference>
<dbReference type="PANTHER" id="PTHR48021:SF47">
    <property type="entry name" value="GH17672P"/>
    <property type="match status" value="1"/>
</dbReference>
<feature type="transmembrane region" description="Helical" evidence="8">
    <location>
        <begin position="100"/>
        <end position="118"/>
    </location>
</feature>
<dbReference type="PROSITE" id="PS50850">
    <property type="entry name" value="MFS"/>
    <property type="match status" value="1"/>
</dbReference>
<dbReference type="GO" id="GO:0022857">
    <property type="term" value="F:transmembrane transporter activity"/>
    <property type="evidence" value="ECO:0007669"/>
    <property type="project" value="InterPro"/>
</dbReference>
<dbReference type="Gene3D" id="1.20.1250.20">
    <property type="entry name" value="MFS general substrate transporter like domains"/>
    <property type="match status" value="1"/>
</dbReference>
<dbReference type="FunFam" id="1.20.1250.20:FF:000218">
    <property type="entry name" value="facilitated trehalose transporter Tret1"/>
    <property type="match status" value="1"/>
</dbReference>
<keyword evidence="4" id="KW-0762">Sugar transport</keyword>
<dbReference type="Pfam" id="PF00083">
    <property type="entry name" value="Sugar_tr"/>
    <property type="match status" value="1"/>
</dbReference>
<dbReference type="GO" id="GO:0005886">
    <property type="term" value="C:plasma membrane"/>
    <property type="evidence" value="ECO:0007669"/>
    <property type="project" value="UniProtKB-SubCell"/>
</dbReference>
<dbReference type="AlphaFoldDB" id="A0A1B6LA00"/>
<dbReference type="InterPro" id="IPR003663">
    <property type="entry name" value="Sugar/inositol_transpt"/>
</dbReference>
<evidence type="ECO:0000256" key="5">
    <source>
        <dbReference type="ARBA" id="ARBA00022692"/>
    </source>
</evidence>
<protein>
    <recommendedName>
        <fullName evidence="9">Major facilitator superfamily (MFS) profile domain-containing protein</fullName>
    </recommendedName>
</protein>
<keyword evidence="7 8" id="KW-0472">Membrane</keyword>
<keyword evidence="2" id="KW-0813">Transport</keyword>
<feature type="domain" description="Major facilitator superfamily (MFS) profile" evidence="9">
    <location>
        <begin position="1"/>
        <end position="459"/>
    </location>
</feature>
<feature type="transmembrane region" description="Helical" evidence="8">
    <location>
        <begin position="298"/>
        <end position="323"/>
    </location>
</feature>
<feature type="transmembrane region" description="Helical" evidence="8">
    <location>
        <begin position="186"/>
        <end position="204"/>
    </location>
</feature>
<evidence type="ECO:0000313" key="11">
    <source>
        <dbReference type="EMBL" id="JAT36193.1"/>
    </source>
</evidence>
<name>A0A1B6LA00_9HEMI</name>
<gene>
    <name evidence="11" type="ORF">g.41567</name>
    <name evidence="10" type="ORF">g.41571</name>
</gene>
<feature type="transmembrane region" description="Helical" evidence="8">
    <location>
        <begin position="368"/>
        <end position="392"/>
    </location>
</feature>
<evidence type="ECO:0000256" key="8">
    <source>
        <dbReference type="SAM" id="Phobius"/>
    </source>
</evidence>
<dbReference type="EMBL" id="GEBQ01003784">
    <property type="protein sequence ID" value="JAT36193.1"/>
    <property type="molecule type" value="Transcribed_RNA"/>
</dbReference>
<dbReference type="InterPro" id="IPR005828">
    <property type="entry name" value="MFS_sugar_transport-like"/>
</dbReference>
<organism evidence="10">
    <name type="scientific">Graphocephala atropunctata</name>
    <dbReference type="NCBI Taxonomy" id="36148"/>
    <lineage>
        <taxon>Eukaryota</taxon>
        <taxon>Metazoa</taxon>
        <taxon>Ecdysozoa</taxon>
        <taxon>Arthropoda</taxon>
        <taxon>Hexapoda</taxon>
        <taxon>Insecta</taxon>
        <taxon>Pterygota</taxon>
        <taxon>Neoptera</taxon>
        <taxon>Paraneoptera</taxon>
        <taxon>Hemiptera</taxon>
        <taxon>Auchenorrhyncha</taxon>
        <taxon>Membracoidea</taxon>
        <taxon>Cicadellidae</taxon>
        <taxon>Cicadellinae</taxon>
        <taxon>Cicadellini</taxon>
        <taxon>Graphocephala</taxon>
    </lineage>
</organism>
<evidence type="ECO:0000256" key="4">
    <source>
        <dbReference type="ARBA" id="ARBA00022597"/>
    </source>
</evidence>
<dbReference type="InterPro" id="IPR005829">
    <property type="entry name" value="Sugar_transporter_CS"/>
</dbReference>
<evidence type="ECO:0000259" key="9">
    <source>
        <dbReference type="PROSITE" id="PS50850"/>
    </source>
</evidence>
<dbReference type="InterPro" id="IPR050549">
    <property type="entry name" value="MFS_Trehalose_Transporter"/>
</dbReference>
<evidence type="ECO:0000256" key="7">
    <source>
        <dbReference type="ARBA" id="ARBA00023136"/>
    </source>
</evidence>
<keyword evidence="5 8" id="KW-0812">Transmembrane</keyword>
<feature type="transmembrane region" description="Helical" evidence="8">
    <location>
        <begin position="160"/>
        <end position="180"/>
    </location>
</feature>
<accession>A0A1B6LA00</accession>
<dbReference type="PRINTS" id="PR00171">
    <property type="entry name" value="SUGRTRNSPORT"/>
</dbReference>
<dbReference type="EMBL" id="GEBQ01019512">
    <property type="protein sequence ID" value="JAT20465.1"/>
    <property type="molecule type" value="Transcribed_RNA"/>
</dbReference>
<dbReference type="SUPFAM" id="SSF103473">
    <property type="entry name" value="MFS general substrate transporter"/>
    <property type="match status" value="1"/>
</dbReference>
<proteinExistence type="predicted"/>
<dbReference type="PANTHER" id="PTHR48021">
    <property type="match status" value="1"/>
</dbReference>
<evidence type="ECO:0000256" key="1">
    <source>
        <dbReference type="ARBA" id="ARBA00004651"/>
    </source>
</evidence>
<feature type="transmembrane region" description="Helical" evidence="8">
    <location>
        <begin position="130"/>
        <end position="148"/>
    </location>
</feature>
<feature type="transmembrane region" description="Helical" evidence="8">
    <location>
        <begin position="34"/>
        <end position="54"/>
    </location>
</feature>
<evidence type="ECO:0000256" key="3">
    <source>
        <dbReference type="ARBA" id="ARBA00022475"/>
    </source>
</evidence>
<sequence>MDNDKKDVEVKYTVVIGEDHGLEIADVQANPRRIHLFSSIAILNIAYVVLGTTFAWSSPMLLKLQLPSDDASTVASTISLGGMIGPFVTGAIVDRLGRKGTTAVSMGLTTGSYLLLTVGRSVLVLSAGRFLAGLSFGIVFSAVPMYIAEISEDSVRGVLNTLNMISIASGSLLMFGVAPFVSYELIHYLILGLCSLFFLLFPLLPESPYYLVMKGQTKRAREVLNWLRENRPESHVEKELQVIQKTLTEQQQQSGSIMELFRLPGNRRAFTICCTLIALQQLVGISIVLFYLQNIFEMTGAAISSSTCSIIVGLIKFVAGFLCPVGVKYFGYRKPMMVSVSGAAVGMAGLGVFFFLKSTNVDVSSLSWLPLLSVVVYILFFISGFGSIPWALSGELFPSNVKSIATCLITVISSIVAFGTGKLFPTLIKLIGIDFLFLSCSLFGCLSVVFIVLVVDETSGLSFVQIQELLNGRKRKEVLLEQPN</sequence>
<feature type="transmembrane region" description="Helical" evidence="8">
    <location>
        <begin position="269"/>
        <end position="292"/>
    </location>
</feature>
<comment type="subcellular location">
    <subcellularLocation>
        <location evidence="1">Cell membrane</location>
        <topology evidence="1">Multi-pass membrane protein</topology>
    </subcellularLocation>
</comment>
<dbReference type="InterPro" id="IPR036259">
    <property type="entry name" value="MFS_trans_sf"/>
</dbReference>
<dbReference type="InterPro" id="IPR020846">
    <property type="entry name" value="MFS_dom"/>
</dbReference>
<dbReference type="PROSITE" id="PS00217">
    <property type="entry name" value="SUGAR_TRANSPORT_2"/>
    <property type="match status" value="1"/>
</dbReference>
<evidence type="ECO:0000256" key="2">
    <source>
        <dbReference type="ARBA" id="ARBA00022448"/>
    </source>
</evidence>
<reference evidence="10" key="1">
    <citation type="submission" date="2015-11" db="EMBL/GenBank/DDBJ databases">
        <title>De novo transcriptome assembly of four potential Pierce s Disease insect vectors from Arizona vineyards.</title>
        <authorList>
            <person name="Tassone E.E."/>
        </authorList>
    </citation>
    <scope>NUCLEOTIDE SEQUENCE</scope>
</reference>
<feature type="transmembrane region" description="Helical" evidence="8">
    <location>
        <begin position="404"/>
        <end position="424"/>
    </location>
</feature>
<evidence type="ECO:0000256" key="6">
    <source>
        <dbReference type="ARBA" id="ARBA00022989"/>
    </source>
</evidence>
<keyword evidence="6 8" id="KW-1133">Transmembrane helix</keyword>
<feature type="transmembrane region" description="Helical" evidence="8">
    <location>
        <begin position="430"/>
        <end position="455"/>
    </location>
</feature>
<feature type="transmembrane region" description="Helical" evidence="8">
    <location>
        <begin position="335"/>
        <end position="356"/>
    </location>
</feature>
<feature type="transmembrane region" description="Helical" evidence="8">
    <location>
        <begin position="74"/>
        <end position="93"/>
    </location>
</feature>
<evidence type="ECO:0000313" key="10">
    <source>
        <dbReference type="EMBL" id="JAT20465.1"/>
    </source>
</evidence>